<organism evidence="1 2">
    <name type="scientific">Bradyrhizobium xenonodulans</name>
    <dbReference type="NCBI Taxonomy" id="2736875"/>
    <lineage>
        <taxon>Bacteria</taxon>
        <taxon>Pseudomonadati</taxon>
        <taxon>Pseudomonadota</taxon>
        <taxon>Alphaproteobacteria</taxon>
        <taxon>Hyphomicrobiales</taxon>
        <taxon>Nitrobacteraceae</taxon>
        <taxon>Bradyrhizobium</taxon>
    </lineage>
</organism>
<evidence type="ECO:0000313" key="2">
    <source>
        <dbReference type="Proteomes" id="UP001179614"/>
    </source>
</evidence>
<dbReference type="InterPro" id="IPR032345">
    <property type="entry name" value="PnbB"/>
</dbReference>
<sequence>MDARDELIQRSIPFLREVKDMTPNAEMERWLNDKYGEESSLYQDLACLIKIGVEEGWAANQEVDGPNYRRSRIWEPSPETFHFSITAVYMNSNDAKRFRDDHDDEVLRGQFHGHPYGELNLVVPLNKGAELKGLQGWQGPGWTAPDPGSRHYPEVRGGAVIALFYLPAGRISYDFDPPS</sequence>
<dbReference type="RefSeq" id="WP_270162049.1">
    <property type="nucleotide sequence ID" value="NZ_CP089391.1"/>
</dbReference>
<name>A0ABY7MED9_9BRAD</name>
<dbReference type="EMBL" id="CP089391">
    <property type="protein sequence ID" value="WBL76775.1"/>
    <property type="molecule type" value="Genomic_DNA"/>
</dbReference>
<dbReference type="Pfam" id="PF16155">
    <property type="entry name" value="PnbB"/>
    <property type="match status" value="1"/>
</dbReference>
<evidence type="ECO:0000313" key="1">
    <source>
        <dbReference type="EMBL" id="WBL76775.1"/>
    </source>
</evidence>
<proteinExistence type="predicted"/>
<reference evidence="1" key="1">
    <citation type="submission" date="2021-12" db="EMBL/GenBank/DDBJ databases">
        <title>Bradyrhizobium xenonodulans sp. nov.</title>
        <authorList>
            <person name="Claassens R."/>
            <person name="Venter S.N."/>
            <person name="Beukes C.W."/>
            <person name="Stepkowski T."/>
            <person name="Steenkamp E.T."/>
        </authorList>
    </citation>
    <scope>NUCLEOTIDE SEQUENCE</scope>
    <source>
        <strain evidence="1">14AB</strain>
    </source>
</reference>
<accession>A0ABY7MED9</accession>
<keyword evidence="2" id="KW-1185">Reference proteome</keyword>
<protein>
    <submittedName>
        <fullName evidence="1">DUF4863 family protein</fullName>
    </submittedName>
</protein>
<gene>
    <name evidence="1" type="ORF">I3J27_27660</name>
</gene>
<dbReference type="Proteomes" id="UP001179614">
    <property type="component" value="Chromosome"/>
</dbReference>